<dbReference type="RefSeq" id="WP_211951378.1">
    <property type="nucleotide sequence ID" value="NZ_CAJPVI010000001.1"/>
</dbReference>
<name>A0ABN7PPL0_9BURK</name>
<organism evidence="2 3">
    <name type="scientific">Cupriavidus numazuensis</name>
    <dbReference type="NCBI Taxonomy" id="221992"/>
    <lineage>
        <taxon>Bacteria</taxon>
        <taxon>Pseudomonadati</taxon>
        <taxon>Pseudomonadota</taxon>
        <taxon>Betaproteobacteria</taxon>
        <taxon>Burkholderiales</taxon>
        <taxon>Burkholderiaceae</taxon>
        <taxon>Cupriavidus</taxon>
    </lineage>
</organism>
<evidence type="ECO:0008006" key="4">
    <source>
        <dbReference type="Google" id="ProtNLM"/>
    </source>
</evidence>
<keyword evidence="3" id="KW-1185">Reference proteome</keyword>
<sequence>MRVKANWPVDTGNKVHPTGAKFDLPDEEAKQLERLGAVEILGGKKPAAAADDGEQSESTASGESSEGGTGESAEPQS</sequence>
<feature type="region of interest" description="Disordered" evidence="1">
    <location>
        <begin position="1"/>
        <end position="24"/>
    </location>
</feature>
<comment type="caution">
    <text evidence="2">The sequence shown here is derived from an EMBL/GenBank/DDBJ whole genome shotgun (WGS) entry which is preliminary data.</text>
</comment>
<dbReference type="EMBL" id="CAJPVI010000001">
    <property type="protein sequence ID" value="CAG2129155.1"/>
    <property type="molecule type" value="Genomic_DNA"/>
</dbReference>
<dbReference type="Proteomes" id="UP000672657">
    <property type="component" value="Unassembled WGS sequence"/>
</dbReference>
<evidence type="ECO:0000313" key="3">
    <source>
        <dbReference type="Proteomes" id="UP000672657"/>
    </source>
</evidence>
<accession>A0ABN7PPL0</accession>
<protein>
    <recommendedName>
        <fullName evidence="4">Mu-like prophage FluMu N-terminal domain-containing protein</fullName>
    </recommendedName>
</protein>
<feature type="region of interest" description="Disordered" evidence="1">
    <location>
        <begin position="43"/>
        <end position="77"/>
    </location>
</feature>
<gene>
    <name evidence="2" type="ORF">LMG26411_00127</name>
</gene>
<evidence type="ECO:0000313" key="2">
    <source>
        <dbReference type="EMBL" id="CAG2129155.1"/>
    </source>
</evidence>
<evidence type="ECO:0000256" key="1">
    <source>
        <dbReference type="SAM" id="MobiDB-lite"/>
    </source>
</evidence>
<reference evidence="2 3" key="1">
    <citation type="submission" date="2021-03" db="EMBL/GenBank/DDBJ databases">
        <authorList>
            <person name="Peeters C."/>
        </authorList>
    </citation>
    <scope>NUCLEOTIDE SEQUENCE [LARGE SCALE GENOMIC DNA]</scope>
    <source>
        <strain evidence="2 3">LMG 26411</strain>
    </source>
</reference>
<proteinExistence type="predicted"/>